<reference evidence="8 9" key="1">
    <citation type="submission" date="2014-08" db="EMBL/GenBank/DDBJ databases">
        <title>Genome sequences of NCPPB Pectobacterium isolates.</title>
        <authorList>
            <person name="Glover R.H."/>
            <person name="Sapp M."/>
            <person name="Elphinstone J."/>
        </authorList>
    </citation>
    <scope>NUCLEOTIDE SEQUENCE [LARGE SCALE GENOMIC DNA]</scope>
    <source>
        <strain evidence="7 8">NCPPB 2793</strain>
        <strain evidence="6 9">NCPPB 2795</strain>
    </source>
</reference>
<feature type="domain" description="Solute-binding protein family 3/N-terminal" evidence="4">
    <location>
        <begin position="31"/>
        <end position="254"/>
    </location>
</feature>
<proteinExistence type="inferred from homology"/>
<organism evidence="6 9">
    <name type="scientific">Pectobacterium betavasculorum</name>
    <dbReference type="NCBI Taxonomy" id="55207"/>
    <lineage>
        <taxon>Bacteria</taxon>
        <taxon>Pseudomonadati</taxon>
        <taxon>Pseudomonadota</taxon>
        <taxon>Gammaproteobacteria</taxon>
        <taxon>Enterobacterales</taxon>
        <taxon>Pectobacteriaceae</taxon>
        <taxon>Pectobacterium</taxon>
    </lineage>
</organism>
<dbReference type="GO" id="GO:0016020">
    <property type="term" value="C:membrane"/>
    <property type="evidence" value="ECO:0007669"/>
    <property type="project" value="InterPro"/>
</dbReference>
<dbReference type="STRING" id="55207.KP22_12290"/>
<evidence type="ECO:0000259" key="4">
    <source>
        <dbReference type="SMART" id="SM00062"/>
    </source>
</evidence>
<dbReference type="AlphaFoldDB" id="A0A093VF96"/>
<keyword evidence="2 3" id="KW-0732">Signal</keyword>
<protein>
    <submittedName>
        <fullName evidence="6">ABC transporter substrate-binding protein</fullName>
    </submittedName>
</protein>
<dbReference type="PANTHER" id="PTHR35936">
    <property type="entry name" value="MEMBRANE-BOUND LYTIC MUREIN TRANSGLYCOSYLASE F"/>
    <property type="match status" value="1"/>
</dbReference>
<evidence type="ECO:0000313" key="6">
    <source>
        <dbReference type="EMBL" id="KFX05472.1"/>
    </source>
</evidence>
<dbReference type="SMART" id="SM00079">
    <property type="entry name" value="PBPe"/>
    <property type="match status" value="1"/>
</dbReference>
<evidence type="ECO:0000259" key="5">
    <source>
        <dbReference type="SMART" id="SM00079"/>
    </source>
</evidence>
<evidence type="ECO:0000256" key="2">
    <source>
        <dbReference type="ARBA" id="ARBA00022729"/>
    </source>
</evidence>
<dbReference type="EMBL" id="JQHM01000003">
    <property type="protein sequence ID" value="KFX05472.1"/>
    <property type="molecule type" value="Genomic_DNA"/>
</dbReference>
<dbReference type="RefSeq" id="WP_039306717.1">
    <property type="nucleotide sequence ID" value="NZ_JAODTE010000012.1"/>
</dbReference>
<dbReference type="OrthoDB" id="9768183at2"/>
<evidence type="ECO:0000313" key="8">
    <source>
        <dbReference type="Proteomes" id="UP000032869"/>
    </source>
</evidence>
<dbReference type="InterPro" id="IPR001638">
    <property type="entry name" value="Solute-binding_3/MltF_N"/>
</dbReference>
<feature type="domain" description="Ionotropic glutamate receptor C-terminal" evidence="5">
    <location>
        <begin position="31"/>
        <end position="253"/>
    </location>
</feature>
<dbReference type="eggNOG" id="COG0834">
    <property type="taxonomic scope" value="Bacteria"/>
</dbReference>
<evidence type="ECO:0000313" key="7">
    <source>
        <dbReference type="EMBL" id="KFX19253.1"/>
    </source>
</evidence>
<dbReference type="Pfam" id="PF00497">
    <property type="entry name" value="SBP_bac_3"/>
    <property type="match status" value="1"/>
</dbReference>
<dbReference type="SMART" id="SM00062">
    <property type="entry name" value="PBPb"/>
    <property type="match status" value="1"/>
</dbReference>
<name>A0A093VF96_9GAMM</name>
<dbReference type="Gene3D" id="3.40.190.10">
    <property type="entry name" value="Periplasmic binding protein-like II"/>
    <property type="match status" value="2"/>
</dbReference>
<dbReference type="Proteomes" id="UP000032874">
    <property type="component" value="Unassembled WGS sequence"/>
</dbReference>
<dbReference type="EMBL" id="JQHL01000008">
    <property type="protein sequence ID" value="KFX19253.1"/>
    <property type="molecule type" value="Genomic_DNA"/>
</dbReference>
<dbReference type="Proteomes" id="UP000032869">
    <property type="component" value="Unassembled WGS sequence"/>
</dbReference>
<dbReference type="GO" id="GO:0015276">
    <property type="term" value="F:ligand-gated monoatomic ion channel activity"/>
    <property type="evidence" value="ECO:0007669"/>
    <property type="project" value="InterPro"/>
</dbReference>
<comment type="caution">
    <text evidence="6">The sequence shown here is derived from an EMBL/GenBank/DDBJ whole genome shotgun (WGS) entry which is preliminary data.</text>
</comment>
<comment type="similarity">
    <text evidence="1">Belongs to the bacterial solute-binding protein 3 family.</text>
</comment>
<feature type="chain" id="PRO_5001888445" evidence="3">
    <location>
        <begin position="28"/>
        <end position="261"/>
    </location>
</feature>
<evidence type="ECO:0000256" key="1">
    <source>
        <dbReference type="ARBA" id="ARBA00010333"/>
    </source>
</evidence>
<dbReference type="CDD" id="cd13624">
    <property type="entry name" value="PBP2_Arg_Lys_His"/>
    <property type="match status" value="1"/>
</dbReference>
<gene>
    <name evidence="7" type="ORF">JV35_15915</name>
    <name evidence="6" type="ORF">KP22_12290</name>
</gene>
<dbReference type="PANTHER" id="PTHR35936:SF17">
    <property type="entry name" value="ARGININE-BINDING EXTRACELLULAR PROTEIN ARTP"/>
    <property type="match status" value="1"/>
</dbReference>
<evidence type="ECO:0000256" key="3">
    <source>
        <dbReference type="SAM" id="SignalP"/>
    </source>
</evidence>
<sequence length="261" mass="28520">MFKKLLCVGALFATALSTTVLSTSTFAAEPTYVVGSGGTYRPFEFENAQKQLEGFDIDIIKAIAKAENFNIKLINTPWEGIFATLNSGDRDIIISGITITDKRKQMVDFSAPYFPAEQSIVVPKGSTIDSIAALKDHKVGVVNSSTADIVVSDVLGKNSTSIKRFDNTPLMLQELYEDGVGAAVGDVGVVKFYIKTHPEKQFNLVSDAKFERQYFGIAVAKGNDKLREKINAGLKKIVADGTYAKIYQTWFDNNVPTLPAE</sequence>
<feature type="signal peptide" evidence="3">
    <location>
        <begin position="1"/>
        <end position="27"/>
    </location>
</feature>
<keyword evidence="8" id="KW-1185">Reference proteome</keyword>
<evidence type="ECO:0000313" key="9">
    <source>
        <dbReference type="Proteomes" id="UP000032874"/>
    </source>
</evidence>
<dbReference type="InterPro" id="IPR001320">
    <property type="entry name" value="Iontro_rcpt_C"/>
</dbReference>
<accession>A0A093VF96</accession>
<dbReference type="SUPFAM" id="SSF53850">
    <property type="entry name" value="Periplasmic binding protein-like II"/>
    <property type="match status" value="1"/>
</dbReference>